<dbReference type="PANTHER" id="PTHR41324">
    <property type="entry name" value="MEMBRANE PROTEIN-RELATED"/>
    <property type="match status" value="1"/>
</dbReference>
<keyword evidence="1" id="KW-1133">Transmembrane helix</keyword>
<keyword evidence="3" id="KW-1185">Reference proteome</keyword>
<accession>A0ABT6H9I9</accession>
<sequence length="311" mass="35047">MKNTRLITEGAVLLAVFIILLLATMYVPILNIILLFALPLPFIIFSLKYEWKYALMLLLVASVITILVATPLSITNVLTFGTAGIVIGYLYKKKKNPAEILVTATVIYVCNLVTLYAASVIFFEYNFITQMQKMLNESIAMTERFIAATGANANEKQLQQLKDMPALLGYIMPSMVVLGGFMMSWFTILIAGPILKRLRFQVPAWPPFRDLRLPKSIVIYYVIFILIAAFVKIETGSYLYMAVLNINIIFPLLMALQGFSFLAFLFHSKGYPKGVLIFVCILVLFVPILFSLVTFLGIIDLGFSLRRYIKS</sequence>
<dbReference type="PANTHER" id="PTHR41324:SF1">
    <property type="entry name" value="DUF2232 DOMAIN-CONTAINING PROTEIN"/>
    <property type="match status" value="1"/>
</dbReference>
<dbReference type="InterPro" id="IPR018710">
    <property type="entry name" value="DUF2232"/>
</dbReference>
<evidence type="ECO:0000313" key="3">
    <source>
        <dbReference type="Proteomes" id="UP001218246"/>
    </source>
</evidence>
<reference evidence="2 3" key="1">
    <citation type="submission" date="2023-04" db="EMBL/GenBank/DDBJ databases">
        <title>Ectobacillus antri isolated from activated sludge.</title>
        <authorList>
            <person name="Yan P."/>
            <person name="Liu X."/>
        </authorList>
    </citation>
    <scope>NUCLEOTIDE SEQUENCE [LARGE SCALE GENOMIC DNA]</scope>
    <source>
        <strain evidence="2 3">C18H</strain>
    </source>
</reference>
<evidence type="ECO:0000256" key="1">
    <source>
        <dbReference type="SAM" id="Phobius"/>
    </source>
</evidence>
<feature type="transmembrane region" description="Helical" evidence="1">
    <location>
        <begin position="12"/>
        <end position="38"/>
    </location>
</feature>
<organism evidence="2 3">
    <name type="scientific">Ectobacillus antri</name>
    <dbReference type="NCBI Taxonomy" id="2486280"/>
    <lineage>
        <taxon>Bacteria</taxon>
        <taxon>Bacillati</taxon>
        <taxon>Bacillota</taxon>
        <taxon>Bacilli</taxon>
        <taxon>Bacillales</taxon>
        <taxon>Bacillaceae</taxon>
        <taxon>Ectobacillus</taxon>
    </lineage>
</organism>
<proteinExistence type="predicted"/>
<dbReference type="RefSeq" id="WP_278018356.1">
    <property type="nucleotide sequence ID" value="NZ_JARRRY010000010.1"/>
</dbReference>
<keyword evidence="1" id="KW-0812">Transmembrane</keyword>
<protein>
    <submittedName>
        <fullName evidence="2">YybS family protein</fullName>
    </submittedName>
</protein>
<dbReference type="Proteomes" id="UP001218246">
    <property type="component" value="Unassembled WGS sequence"/>
</dbReference>
<gene>
    <name evidence="2" type="ORF">P6P90_14575</name>
</gene>
<feature type="transmembrane region" description="Helical" evidence="1">
    <location>
        <begin position="216"/>
        <end position="233"/>
    </location>
</feature>
<feature type="transmembrane region" description="Helical" evidence="1">
    <location>
        <begin position="275"/>
        <end position="299"/>
    </location>
</feature>
<dbReference type="EMBL" id="JARULN010000020">
    <property type="protein sequence ID" value="MDG5755171.1"/>
    <property type="molecule type" value="Genomic_DNA"/>
</dbReference>
<feature type="transmembrane region" description="Helical" evidence="1">
    <location>
        <begin position="170"/>
        <end position="195"/>
    </location>
</feature>
<keyword evidence="1" id="KW-0472">Membrane</keyword>
<name>A0ABT6H9I9_9BACI</name>
<evidence type="ECO:0000313" key="2">
    <source>
        <dbReference type="EMBL" id="MDG5755171.1"/>
    </source>
</evidence>
<feature type="transmembrane region" description="Helical" evidence="1">
    <location>
        <begin position="58"/>
        <end position="91"/>
    </location>
</feature>
<comment type="caution">
    <text evidence="2">The sequence shown here is derived from an EMBL/GenBank/DDBJ whole genome shotgun (WGS) entry which is preliminary data.</text>
</comment>
<feature type="transmembrane region" description="Helical" evidence="1">
    <location>
        <begin position="100"/>
        <end position="123"/>
    </location>
</feature>
<feature type="transmembrane region" description="Helical" evidence="1">
    <location>
        <begin position="239"/>
        <end position="266"/>
    </location>
</feature>
<dbReference type="Pfam" id="PF09991">
    <property type="entry name" value="DUF2232"/>
    <property type="match status" value="1"/>
</dbReference>